<gene>
    <name evidence="6" type="ORF">SAMN02910314_01649</name>
    <name evidence="7" type="ORF">SAMN02910314_01788</name>
</gene>
<evidence type="ECO:0000256" key="5">
    <source>
        <dbReference type="SAM" id="Phobius"/>
    </source>
</evidence>
<evidence type="ECO:0000313" key="6">
    <source>
        <dbReference type="EMBL" id="SEO92375.1"/>
    </source>
</evidence>
<keyword evidence="8" id="KW-1185">Reference proteome</keyword>
<dbReference type="Pfam" id="PF04688">
    <property type="entry name" value="Holin_SPP1"/>
    <property type="match status" value="1"/>
</dbReference>
<keyword evidence="3 5" id="KW-1133">Transmembrane helix</keyword>
<proteinExistence type="predicted"/>
<reference evidence="8" key="1">
    <citation type="submission" date="2016-10" db="EMBL/GenBank/DDBJ databases">
        <authorList>
            <person name="Varghese N."/>
        </authorList>
    </citation>
    <scope>NUCLEOTIDE SEQUENCE [LARGE SCALE GENOMIC DNA]</scope>
    <source>
        <strain evidence="8">DSM 21843</strain>
    </source>
</reference>
<evidence type="ECO:0000256" key="4">
    <source>
        <dbReference type="ARBA" id="ARBA00023136"/>
    </source>
</evidence>
<evidence type="ECO:0000256" key="3">
    <source>
        <dbReference type="ARBA" id="ARBA00022989"/>
    </source>
</evidence>
<name>A0A1H8TNE6_9ACTN</name>
<dbReference type="GO" id="GO:0016020">
    <property type="term" value="C:membrane"/>
    <property type="evidence" value="ECO:0007669"/>
    <property type="project" value="UniProtKB-SubCell"/>
</dbReference>
<dbReference type="AlphaFoldDB" id="A0A1H8TNE6"/>
<dbReference type="RefSeq" id="WP_074777295.1">
    <property type="nucleotide sequence ID" value="NZ_FOEC01000011.1"/>
</dbReference>
<evidence type="ECO:0000313" key="8">
    <source>
        <dbReference type="Proteomes" id="UP000182975"/>
    </source>
</evidence>
<accession>A0A1H8TNE6</accession>
<dbReference type="EMBL" id="FOEC01000011">
    <property type="protein sequence ID" value="SEO92375.1"/>
    <property type="molecule type" value="Genomic_DNA"/>
</dbReference>
<evidence type="ECO:0000256" key="2">
    <source>
        <dbReference type="ARBA" id="ARBA00022692"/>
    </source>
</evidence>
<evidence type="ECO:0000313" key="7">
    <source>
        <dbReference type="EMBL" id="SEO97610.1"/>
    </source>
</evidence>
<dbReference type="EMBL" id="FOEC01000015">
    <property type="protein sequence ID" value="SEO97610.1"/>
    <property type="molecule type" value="Genomic_DNA"/>
</dbReference>
<comment type="subcellular location">
    <subcellularLocation>
        <location evidence="1">Membrane</location>
    </subcellularLocation>
</comment>
<organism evidence="6 8">
    <name type="scientific">Denitrobacterium detoxificans</name>
    <dbReference type="NCBI Taxonomy" id="79604"/>
    <lineage>
        <taxon>Bacteria</taxon>
        <taxon>Bacillati</taxon>
        <taxon>Actinomycetota</taxon>
        <taxon>Coriobacteriia</taxon>
        <taxon>Eggerthellales</taxon>
        <taxon>Eggerthellaceae</taxon>
        <taxon>Denitrobacterium</taxon>
    </lineage>
</organism>
<dbReference type="Proteomes" id="UP000182975">
    <property type="component" value="Unassembled WGS sequence"/>
</dbReference>
<evidence type="ECO:0000256" key="1">
    <source>
        <dbReference type="ARBA" id="ARBA00004370"/>
    </source>
</evidence>
<keyword evidence="2 5" id="KW-0812">Transmembrane</keyword>
<protein>
    <submittedName>
        <fullName evidence="6">SPP1 phage holin</fullName>
    </submittedName>
</protein>
<reference evidence="6" key="2">
    <citation type="submission" date="2016-10" db="EMBL/GenBank/DDBJ databases">
        <authorList>
            <person name="de Groot N.N."/>
        </authorList>
    </citation>
    <scope>NUCLEOTIDE SEQUENCE [LARGE SCALE GENOMIC DNA]</scope>
    <source>
        <strain evidence="6">DSM 21843</strain>
    </source>
</reference>
<keyword evidence="4 5" id="KW-0472">Membrane</keyword>
<sequence>MEINKETAKAVISALVLVLVDVLAAVGIAADPSTVASAVYLVLLVAATLYGCWKNHNFTQAAQEAQKKLDELKDK</sequence>
<dbReference type="InterPro" id="IPR006479">
    <property type="entry name" value="Holin"/>
</dbReference>
<feature type="transmembrane region" description="Helical" evidence="5">
    <location>
        <begin position="34"/>
        <end position="53"/>
    </location>
</feature>